<evidence type="ECO:0000256" key="5">
    <source>
        <dbReference type="ARBA" id="ARBA00023040"/>
    </source>
</evidence>
<dbReference type="PRINTS" id="PR00237">
    <property type="entry name" value="GPCRRHODOPSN"/>
</dbReference>
<evidence type="ECO:0000256" key="1">
    <source>
        <dbReference type="ARBA" id="ARBA00004141"/>
    </source>
</evidence>
<evidence type="ECO:0000256" key="7">
    <source>
        <dbReference type="ARBA" id="ARBA00023170"/>
    </source>
</evidence>
<evidence type="ECO:0000256" key="2">
    <source>
        <dbReference type="ARBA" id="ARBA00010663"/>
    </source>
</evidence>
<evidence type="ECO:0000256" key="8">
    <source>
        <dbReference type="ARBA" id="ARBA00023224"/>
    </source>
</evidence>
<keyword evidence="6 10" id="KW-0472">Membrane</keyword>
<dbReference type="PROSITE" id="PS50262">
    <property type="entry name" value="G_PROTEIN_RECEP_F1_2"/>
    <property type="match status" value="1"/>
</dbReference>
<keyword evidence="8" id="KW-0807">Transducer</keyword>
<comment type="similarity">
    <text evidence="2">Belongs to the G-protein coupled receptor 1 family.</text>
</comment>
<keyword evidence="7" id="KW-0675">Receptor</keyword>
<dbReference type="Gene3D" id="1.20.1070.10">
    <property type="entry name" value="Rhodopsin 7-helix transmembrane proteins"/>
    <property type="match status" value="1"/>
</dbReference>
<evidence type="ECO:0000256" key="9">
    <source>
        <dbReference type="SAM" id="MobiDB-lite"/>
    </source>
</evidence>
<keyword evidence="5" id="KW-0297">G-protein coupled receptor</keyword>
<dbReference type="GO" id="GO:0005886">
    <property type="term" value="C:plasma membrane"/>
    <property type="evidence" value="ECO:0007669"/>
    <property type="project" value="TreeGrafter"/>
</dbReference>
<organism evidence="12">
    <name type="scientific">Timema cristinae</name>
    <name type="common">Walking stick</name>
    <dbReference type="NCBI Taxonomy" id="61476"/>
    <lineage>
        <taxon>Eukaryota</taxon>
        <taxon>Metazoa</taxon>
        <taxon>Ecdysozoa</taxon>
        <taxon>Arthropoda</taxon>
        <taxon>Hexapoda</taxon>
        <taxon>Insecta</taxon>
        <taxon>Pterygota</taxon>
        <taxon>Neoptera</taxon>
        <taxon>Polyneoptera</taxon>
        <taxon>Phasmatodea</taxon>
        <taxon>Timematodea</taxon>
        <taxon>Timematoidea</taxon>
        <taxon>Timematidae</taxon>
        <taxon>Timema</taxon>
    </lineage>
</organism>
<feature type="compositionally biased region" description="Low complexity" evidence="9">
    <location>
        <begin position="253"/>
        <end position="264"/>
    </location>
</feature>
<dbReference type="PANTHER" id="PTHR45695">
    <property type="entry name" value="LEUCOKININ RECEPTOR-RELATED"/>
    <property type="match status" value="1"/>
</dbReference>
<comment type="subcellular location">
    <subcellularLocation>
        <location evidence="1">Membrane</location>
        <topology evidence="1">Multi-pass membrane protein</topology>
    </subcellularLocation>
</comment>
<accession>A0A7R9D090</accession>
<keyword evidence="4 10" id="KW-1133">Transmembrane helix</keyword>
<evidence type="ECO:0000259" key="11">
    <source>
        <dbReference type="PROSITE" id="PS50262"/>
    </source>
</evidence>
<feature type="transmembrane region" description="Helical" evidence="10">
    <location>
        <begin position="277"/>
        <end position="298"/>
    </location>
</feature>
<dbReference type="SUPFAM" id="SSF81321">
    <property type="entry name" value="Family A G protein-coupled receptor-like"/>
    <property type="match status" value="1"/>
</dbReference>
<protein>
    <recommendedName>
        <fullName evidence="11">G-protein coupled receptors family 1 profile domain-containing protein</fullName>
    </recommendedName>
</protein>
<feature type="region of interest" description="Disordered" evidence="9">
    <location>
        <begin position="231"/>
        <end position="267"/>
    </location>
</feature>
<dbReference type="PANTHER" id="PTHR45695:SF15">
    <property type="entry name" value="OPSIN RH2"/>
    <property type="match status" value="1"/>
</dbReference>
<evidence type="ECO:0000256" key="3">
    <source>
        <dbReference type="ARBA" id="ARBA00022692"/>
    </source>
</evidence>
<evidence type="ECO:0000256" key="4">
    <source>
        <dbReference type="ARBA" id="ARBA00022989"/>
    </source>
</evidence>
<evidence type="ECO:0000256" key="10">
    <source>
        <dbReference type="SAM" id="Phobius"/>
    </source>
</evidence>
<dbReference type="GO" id="GO:0004930">
    <property type="term" value="F:G protein-coupled receptor activity"/>
    <property type="evidence" value="ECO:0007669"/>
    <property type="project" value="UniProtKB-KW"/>
</dbReference>
<sequence length="299" mass="33110">MSSASLGAQTKASLILSSFSLTGRSGFLNSCWGRRRKNAVNTLRHAPPPNPLTHTYLFTRTVLYSVLAHFSLYITSTTIAKSHPERACTIPTNQYPYYRDCLASILLPVSLPLGGLISRTLELASPFDDIMDVSGQVAHNTPHKVTKTSHSATNIVSSDIPELIVLKTQGRSGLKVDTHYFTQCLPTWSNKSEMTFTVIKTVALYTVPLLFMTVAYCQIVRVLWRSDNIPGHTETRNHHSTSCNNALGSGRRNTINTTNANTTTEGQLRSRRKAAKMLVAVVVMFAVCYFPVHLLNILR</sequence>
<evidence type="ECO:0000256" key="6">
    <source>
        <dbReference type="ARBA" id="ARBA00023136"/>
    </source>
</evidence>
<keyword evidence="3 10" id="KW-0812">Transmembrane</keyword>
<dbReference type="InterPro" id="IPR000276">
    <property type="entry name" value="GPCR_Rhodpsn"/>
</dbReference>
<name>A0A7R9D090_TIMCR</name>
<feature type="transmembrane region" description="Helical" evidence="10">
    <location>
        <begin position="202"/>
        <end position="224"/>
    </location>
</feature>
<dbReference type="EMBL" id="OC319559">
    <property type="protein sequence ID" value="CAD7405751.1"/>
    <property type="molecule type" value="Genomic_DNA"/>
</dbReference>
<feature type="domain" description="G-protein coupled receptors family 1 profile" evidence="11">
    <location>
        <begin position="184"/>
        <end position="299"/>
    </location>
</feature>
<proteinExistence type="inferred from homology"/>
<dbReference type="Pfam" id="PF00001">
    <property type="entry name" value="7tm_1"/>
    <property type="match status" value="1"/>
</dbReference>
<evidence type="ECO:0000313" key="12">
    <source>
        <dbReference type="EMBL" id="CAD7405751.1"/>
    </source>
</evidence>
<gene>
    <name evidence="12" type="ORF">TCEB3V08_LOCUS8146</name>
</gene>
<dbReference type="AlphaFoldDB" id="A0A7R9D090"/>
<dbReference type="InterPro" id="IPR017452">
    <property type="entry name" value="GPCR_Rhodpsn_7TM"/>
</dbReference>
<reference evidence="12" key="1">
    <citation type="submission" date="2020-11" db="EMBL/GenBank/DDBJ databases">
        <authorList>
            <person name="Tran Van P."/>
        </authorList>
    </citation>
    <scope>NUCLEOTIDE SEQUENCE</scope>
</reference>